<keyword evidence="1" id="KW-0472">Membrane</keyword>
<dbReference type="Proteomes" id="UP000254055">
    <property type="component" value="Unassembled WGS sequence"/>
</dbReference>
<protein>
    <submittedName>
        <fullName evidence="2">Inner membrane protein</fullName>
    </submittedName>
</protein>
<organism evidence="2 3">
    <name type="scientific">Neisseria zoodegmatis</name>
    <dbReference type="NCBI Taxonomy" id="326523"/>
    <lineage>
        <taxon>Bacteria</taxon>
        <taxon>Pseudomonadati</taxon>
        <taxon>Pseudomonadota</taxon>
        <taxon>Betaproteobacteria</taxon>
        <taxon>Neisseriales</taxon>
        <taxon>Neisseriaceae</taxon>
        <taxon>Neisseria</taxon>
    </lineage>
</organism>
<dbReference type="Pfam" id="PF05751">
    <property type="entry name" value="FixH"/>
    <property type="match status" value="1"/>
</dbReference>
<accession>A0A378WVI1</accession>
<reference evidence="2 3" key="1">
    <citation type="submission" date="2018-06" db="EMBL/GenBank/DDBJ databases">
        <authorList>
            <consortium name="Pathogen Informatics"/>
            <person name="Doyle S."/>
        </authorList>
    </citation>
    <scope>NUCLEOTIDE SEQUENCE [LARGE SCALE GENOMIC DNA]</scope>
    <source>
        <strain evidence="2 3">NCTC12229</strain>
    </source>
</reference>
<sequence>MTDHRTQSKVWYKEPWPWLLMAGPAIVVAAAFYTFYLAKSNSADLVSDDYYKDGKHIDLQLHRDEEAVKLGINAQVLFNPDKNAAKVFVSGNFDRTQPLNLVLMHPAKKSDDQTVKLHTTQSGTLSGDKSEYSAVFKPLPSTHHWYVRVEDAAGKWRVEEKWIENQGYAVNLKPKEKLVNVPTGKP</sequence>
<gene>
    <name evidence="2" type="ORF">NCTC12229_01968</name>
</gene>
<dbReference type="RefSeq" id="WP_258553598.1">
    <property type="nucleotide sequence ID" value="NZ_UGRS01000002.1"/>
</dbReference>
<evidence type="ECO:0000256" key="1">
    <source>
        <dbReference type="SAM" id="Phobius"/>
    </source>
</evidence>
<dbReference type="AlphaFoldDB" id="A0A378WVI1"/>
<evidence type="ECO:0000313" key="3">
    <source>
        <dbReference type="Proteomes" id="UP000254055"/>
    </source>
</evidence>
<dbReference type="InterPro" id="IPR008620">
    <property type="entry name" value="FixH"/>
</dbReference>
<evidence type="ECO:0000313" key="2">
    <source>
        <dbReference type="EMBL" id="SUA44471.1"/>
    </source>
</evidence>
<dbReference type="EMBL" id="UGRS01000002">
    <property type="protein sequence ID" value="SUA44471.1"/>
    <property type="molecule type" value="Genomic_DNA"/>
</dbReference>
<name>A0A378WVI1_9NEIS</name>
<feature type="transmembrane region" description="Helical" evidence="1">
    <location>
        <begin position="16"/>
        <end position="38"/>
    </location>
</feature>
<keyword evidence="1" id="KW-0812">Transmembrane</keyword>
<proteinExistence type="predicted"/>
<keyword evidence="1" id="KW-1133">Transmembrane helix</keyword>